<reference evidence="1" key="1">
    <citation type="journal article" date="2015" name="Nature">
        <title>Complex archaea that bridge the gap between prokaryotes and eukaryotes.</title>
        <authorList>
            <person name="Spang A."/>
            <person name="Saw J.H."/>
            <person name="Jorgensen S.L."/>
            <person name="Zaremba-Niedzwiedzka K."/>
            <person name="Martijn J."/>
            <person name="Lind A.E."/>
            <person name="van Eijk R."/>
            <person name="Schleper C."/>
            <person name="Guy L."/>
            <person name="Ettema T.J."/>
        </authorList>
    </citation>
    <scope>NUCLEOTIDE SEQUENCE</scope>
</reference>
<dbReference type="EMBL" id="LAZR01000864">
    <property type="protein sequence ID" value="KKN55953.1"/>
    <property type="molecule type" value="Genomic_DNA"/>
</dbReference>
<comment type="caution">
    <text evidence="1">The sequence shown here is derived from an EMBL/GenBank/DDBJ whole genome shotgun (WGS) entry which is preliminary data.</text>
</comment>
<sequence>MDQKIKLKVHEQSLDYKIPVPKRLLDSGFDLTDATIEIRFKNGEYQYIPRSYTFCHDVALCVEELQAIIDELNKLNKE</sequence>
<accession>A0A0F9UQT1</accession>
<name>A0A0F9UQT1_9ZZZZ</name>
<organism evidence="1">
    <name type="scientific">marine sediment metagenome</name>
    <dbReference type="NCBI Taxonomy" id="412755"/>
    <lineage>
        <taxon>unclassified sequences</taxon>
        <taxon>metagenomes</taxon>
        <taxon>ecological metagenomes</taxon>
    </lineage>
</organism>
<evidence type="ECO:0000313" key="1">
    <source>
        <dbReference type="EMBL" id="KKN55953.1"/>
    </source>
</evidence>
<gene>
    <name evidence="1" type="ORF">LCGC14_0576950</name>
</gene>
<dbReference type="AlphaFoldDB" id="A0A0F9UQT1"/>
<proteinExistence type="predicted"/>
<protein>
    <submittedName>
        <fullName evidence="1">Uncharacterized protein</fullName>
    </submittedName>
</protein>